<sequence>MNVSSGAVSCSDYGSLPGPRGPGVLQQLRWMSRQHTFWNDHAARYGPAYRVHFPFMLGRIAVFTTPSAAKTVLRLKPSVAHAGEAYKVLEQSAGPSAVILLDEDEHLRMRKLILSPLHGDRLARWEGFCEERTLQAVESWPIGTPMRLRPITEQISLAVILKIVFGVRDPARADELSGLLPVLFDIPLGAAPGYFHRFGRIDLGPRSPWGAFRRKRDRIDELVLAEVADRRAEFARDRGDEADEAHADLLSMLLAQRDEQGRPLTDRELRDQLVTMLVAGHETTSTSTAWAIERLVRHPEVLATLKADLARGETTYLDAVIKETMRCRPVVAQIARRLTEETEIDGTRIPAGTTVIIPMAVIHRDPDVYPDPDAFRPERFLDGNDPGGYSWLPFGGGVRRCPGASLALLEMRVIIRTILERVELSPDRDEPEQQVVRGVTIVPSRGGRVVVERRLPAPARAPAGATV</sequence>
<comment type="similarity">
    <text evidence="2 3">Belongs to the cytochrome P450 family.</text>
</comment>
<dbReference type="PRINTS" id="PR00463">
    <property type="entry name" value="EP450I"/>
</dbReference>
<keyword evidence="3" id="KW-0479">Metal-binding</keyword>
<dbReference type="SUPFAM" id="SSF48264">
    <property type="entry name" value="Cytochrome P450"/>
    <property type="match status" value="1"/>
</dbReference>
<protein>
    <submittedName>
        <fullName evidence="4">Cytochrome P450</fullName>
    </submittedName>
</protein>
<name>A0ABY5PMX8_9ACTN</name>
<keyword evidence="5" id="KW-1185">Reference proteome</keyword>
<dbReference type="InterPro" id="IPR050121">
    <property type="entry name" value="Cytochrome_P450_monoxygenase"/>
</dbReference>
<dbReference type="Pfam" id="PF00067">
    <property type="entry name" value="p450"/>
    <property type="match status" value="1"/>
</dbReference>
<dbReference type="PROSITE" id="PS00086">
    <property type="entry name" value="CYTOCHROME_P450"/>
    <property type="match status" value="1"/>
</dbReference>
<dbReference type="PRINTS" id="PR00385">
    <property type="entry name" value="P450"/>
</dbReference>
<dbReference type="Proteomes" id="UP001058860">
    <property type="component" value="Chromosome"/>
</dbReference>
<dbReference type="InterPro" id="IPR002401">
    <property type="entry name" value="Cyt_P450_E_grp-I"/>
</dbReference>
<dbReference type="CDD" id="cd11053">
    <property type="entry name" value="CYP110-like"/>
    <property type="match status" value="1"/>
</dbReference>
<evidence type="ECO:0000313" key="4">
    <source>
        <dbReference type="EMBL" id="UUY05890.1"/>
    </source>
</evidence>
<reference evidence="5" key="1">
    <citation type="submission" date="2021-11" db="EMBL/GenBank/DDBJ databases">
        <title>Cultivation dependent microbiological survey of springs from the worlds oldest radium mine currently devoted to the extraction of radon-saturated water.</title>
        <authorList>
            <person name="Kapinusova G."/>
            <person name="Smrhova T."/>
            <person name="Strejcek M."/>
            <person name="Suman J."/>
            <person name="Jani K."/>
            <person name="Pajer P."/>
            <person name="Uhlik O."/>
        </authorList>
    </citation>
    <scope>NUCLEOTIDE SEQUENCE [LARGE SCALE GENOMIC DNA]</scope>
    <source>
        <strain evidence="5">J379</strain>
    </source>
</reference>
<keyword evidence="3" id="KW-0408">Iron</keyword>
<keyword evidence="3" id="KW-0560">Oxidoreductase</keyword>
<proteinExistence type="inferred from homology"/>
<organism evidence="4 5">
    <name type="scientific">Svornostia abyssi</name>
    <dbReference type="NCBI Taxonomy" id="2898438"/>
    <lineage>
        <taxon>Bacteria</taxon>
        <taxon>Bacillati</taxon>
        <taxon>Actinomycetota</taxon>
        <taxon>Thermoleophilia</taxon>
        <taxon>Solirubrobacterales</taxon>
        <taxon>Baekduiaceae</taxon>
        <taxon>Svornostia</taxon>
    </lineage>
</organism>
<evidence type="ECO:0000313" key="5">
    <source>
        <dbReference type="Proteomes" id="UP001058860"/>
    </source>
</evidence>
<dbReference type="Gene3D" id="1.10.630.10">
    <property type="entry name" value="Cytochrome P450"/>
    <property type="match status" value="1"/>
</dbReference>
<dbReference type="PANTHER" id="PTHR24305:SF166">
    <property type="entry name" value="CYTOCHROME P450 12A4, MITOCHONDRIAL-RELATED"/>
    <property type="match status" value="1"/>
</dbReference>
<accession>A0ABY5PMX8</accession>
<keyword evidence="3" id="KW-0503">Monooxygenase</keyword>
<dbReference type="InterPro" id="IPR036396">
    <property type="entry name" value="Cyt_P450_sf"/>
</dbReference>
<dbReference type="InterPro" id="IPR017972">
    <property type="entry name" value="Cyt_P450_CS"/>
</dbReference>
<dbReference type="RefSeq" id="WP_353866330.1">
    <property type="nucleotide sequence ID" value="NZ_CP088295.1"/>
</dbReference>
<evidence type="ECO:0000256" key="3">
    <source>
        <dbReference type="RuleBase" id="RU000461"/>
    </source>
</evidence>
<dbReference type="EMBL" id="CP088295">
    <property type="protein sequence ID" value="UUY05890.1"/>
    <property type="molecule type" value="Genomic_DNA"/>
</dbReference>
<dbReference type="InterPro" id="IPR001128">
    <property type="entry name" value="Cyt_P450"/>
</dbReference>
<evidence type="ECO:0000256" key="2">
    <source>
        <dbReference type="ARBA" id="ARBA00010617"/>
    </source>
</evidence>
<evidence type="ECO:0000256" key="1">
    <source>
        <dbReference type="ARBA" id="ARBA00001971"/>
    </source>
</evidence>
<gene>
    <name evidence="4" type="ORF">LRS13_10350</name>
</gene>
<dbReference type="PANTHER" id="PTHR24305">
    <property type="entry name" value="CYTOCHROME P450"/>
    <property type="match status" value="1"/>
</dbReference>
<comment type="cofactor">
    <cofactor evidence="1">
        <name>heme</name>
        <dbReference type="ChEBI" id="CHEBI:30413"/>
    </cofactor>
</comment>
<keyword evidence="3" id="KW-0349">Heme</keyword>